<protein>
    <recommendedName>
        <fullName evidence="3">Alpha-carbonic anhydrase domain-containing protein</fullName>
    </recommendedName>
</protein>
<dbReference type="SUPFAM" id="SSF51069">
    <property type="entry name" value="Carbonic anhydrase"/>
    <property type="match status" value="1"/>
</dbReference>
<evidence type="ECO:0000313" key="6">
    <source>
        <dbReference type="Proteomes" id="UP000663834"/>
    </source>
</evidence>
<dbReference type="PANTHER" id="PTHR18952">
    <property type="entry name" value="CARBONIC ANHYDRASE"/>
    <property type="match status" value="1"/>
</dbReference>
<dbReference type="GO" id="GO:0006730">
    <property type="term" value="P:one-carbon metabolic process"/>
    <property type="evidence" value="ECO:0007669"/>
    <property type="project" value="TreeGrafter"/>
</dbReference>
<gene>
    <name evidence="4" type="ORF">KQP761_LOCUS21240</name>
    <name evidence="5" type="ORF">XDN619_LOCUS24593</name>
</gene>
<dbReference type="AlphaFoldDB" id="A0A816A346"/>
<proteinExistence type="inferred from homology"/>
<dbReference type="InterPro" id="IPR001148">
    <property type="entry name" value="CA_dom"/>
</dbReference>
<feature type="domain" description="Alpha-carbonic anhydrase" evidence="3">
    <location>
        <begin position="38"/>
        <end position="305"/>
    </location>
</feature>
<accession>A0A816A346</accession>
<dbReference type="PANTHER" id="PTHR18952:SF208">
    <property type="entry name" value="CARBONIC ANHYDRASE XA-RELATED"/>
    <property type="match status" value="1"/>
</dbReference>
<dbReference type="OrthoDB" id="5978072at2759"/>
<evidence type="ECO:0000313" key="4">
    <source>
        <dbReference type="EMBL" id="CAF1591397.1"/>
    </source>
</evidence>
<dbReference type="Gene3D" id="3.10.200.10">
    <property type="entry name" value="Alpha carbonic anhydrase"/>
    <property type="match status" value="1"/>
</dbReference>
<name>A0A816A346_9BILA</name>
<reference evidence="4" key="1">
    <citation type="submission" date="2021-02" db="EMBL/GenBank/DDBJ databases">
        <authorList>
            <person name="Nowell W R."/>
        </authorList>
    </citation>
    <scope>NUCLEOTIDE SEQUENCE</scope>
</reference>
<dbReference type="PROSITE" id="PS51144">
    <property type="entry name" value="ALPHA_CA_2"/>
    <property type="match status" value="1"/>
</dbReference>
<sequence>MMLQYLLLFIIVEHYTVVIFADVDIEHAASFVRREIWNWWDYTDGVSGPAAWGFYFPICEAGRFQSPINIESRHLLFDHQLTPININNSDNVGLINVYGILRNDGRNLYIIIPFDSNSKIHISGGPLQYEYRPVEIYIRLAPPTMGDKMPRGSEHQIDNRSFHGEIQLVAYNIDLYKDYAQAQTSPKGIVIISSMLMLGGDTSEQLRKVFHHAELLNNTQKPSDIEIKSLNLKELMAFSSEYMTYEGSLTWPGCFESVTWIIFNKYQQMLSTYLQTLFTNTLRFVNNRRTLMIGTSAQRNVRTNIGYEQWFRSSTSSSPTTTCYPVNNILEYHVNNEFGLART</sequence>
<evidence type="ECO:0000313" key="5">
    <source>
        <dbReference type="EMBL" id="CAF2130154.1"/>
    </source>
</evidence>
<comment type="caution">
    <text evidence="4">The sequence shown here is derived from an EMBL/GenBank/DDBJ whole genome shotgun (WGS) entry which is preliminary data.</text>
</comment>
<comment type="similarity">
    <text evidence="1">Belongs to the alpha-carbonic anhydrase family.</text>
</comment>
<feature type="signal peptide" evidence="2">
    <location>
        <begin position="1"/>
        <end position="21"/>
    </location>
</feature>
<feature type="chain" id="PRO_5035688612" description="Alpha-carbonic anhydrase domain-containing protein" evidence="2">
    <location>
        <begin position="22"/>
        <end position="343"/>
    </location>
</feature>
<dbReference type="GO" id="GO:0008270">
    <property type="term" value="F:zinc ion binding"/>
    <property type="evidence" value="ECO:0007669"/>
    <property type="project" value="InterPro"/>
</dbReference>
<keyword evidence="2" id="KW-0732">Signal</keyword>
<evidence type="ECO:0000256" key="1">
    <source>
        <dbReference type="ARBA" id="ARBA00010718"/>
    </source>
</evidence>
<dbReference type="Pfam" id="PF00194">
    <property type="entry name" value="Carb_anhydrase"/>
    <property type="match status" value="1"/>
</dbReference>
<dbReference type="GO" id="GO:0004089">
    <property type="term" value="F:carbonate dehydratase activity"/>
    <property type="evidence" value="ECO:0007669"/>
    <property type="project" value="InterPro"/>
</dbReference>
<dbReference type="InterPro" id="IPR036398">
    <property type="entry name" value="CA_dom_sf"/>
</dbReference>
<evidence type="ECO:0000256" key="2">
    <source>
        <dbReference type="SAM" id="SignalP"/>
    </source>
</evidence>
<dbReference type="Proteomes" id="UP000663887">
    <property type="component" value="Unassembled WGS sequence"/>
</dbReference>
<evidence type="ECO:0000259" key="3">
    <source>
        <dbReference type="PROSITE" id="PS51144"/>
    </source>
</evidence>
<organism evidence="4 6">
    <name type="scientific">Rotaria magnacalcarata</name>
    <dbReference type="NCBI Taxonomy" id="392030"/>
    <lineage>
        <taxon>Eukaryota</taxon>
        <taxon>Metazoa</taxon>
        <taxon>Spiralia</taxon>
        <taxon>Gnathifera</taxon>
        <taxon>Rotifera</taxon>
        <taxon>Eurotatoria</taxon>
        <taxon>Bdelloidea</taxon>
        <taxon>Philodinida</taxon>
        <taxon>Philodinidae</taxon>
        <taxon>Rotaria</taxon>
    </lineage>
</organism>
<dbReference type="Proteomes" id="UP000663834">
    <property type="component" value="Unassembled WGS sequence"/>
</dbReference>
<dbReference type="SMART" id="SM01057">
    <property type="entry name" value="Carb_anhydrase"/>
    <property type="match status" value="1"/>
</dbReference>
<dbReference type="InterPro" id="IPR023561">
    <property type="entry name" value="Carbonic_anhydrase_a-class"/>
</dbReference>
<dbReference type="EMBL" id="CAJNOW010010973">
    <property type="protein sequence ID" value="CAF1591397.1"/>
    <property type="molecule type" value="Genomic_DNA"/>
</dbReference>
<dbReference type="EMBL" id="CAJNRG010011181">
    <property type="protein sequence ID" value="CAF2130154.1"/>
    <property type="molecule type" value="Genomic_DNA"/>
</dbReference>